<organism evidence="2 3">
    <name type="scientific">Jezberella montanilacus</name>
    <dbReference type="NCBI Taxonomy" id="323426"/>
    <lineage>
        <taxon>Bacteria</taxon>
        <taxon>Pseudomonadati</taxon>
        <taxon>Pseudomonadota</taxon>
        <taxon>Betaproteobacteria</taxon>
        <taxon>Burkholderiales</taxon>
        <taxon>Alcaligenaceae</taxon>
        <taxon>Jezberella</taxon>
    </lineage>
</organism>
<sequence>MNPFLYDPVATPLAARPTNGWRRVFPNRRYRAAAAAAGLSMVFSAQAMDVNTASITELQTLRGLGPRTAQIIVQERDRAGKFESLQDLSDRVKGLGQKRLQSLQAAGLMVGSGVSSAVGSVDQATLKSARKGGQSNKSTLGLQQASAIPLMEALP</sequence>
<keyword evidence="3" id="KW-1185">Reference proteome</keyword>
<evidence type="ECO:0000313" key="2">
    <source>
        <dbReference type="EMBL" id="PRY99299.1"/>
    </source>
</evidence>
<gene>
    <name evidence="2" type="ORF">BCM14_0742</name>
</gene>
<protein>
    <submittedName>
        <fullName evidence="2">Competence protein ComEA</fullName>
    </submittedName>
</protein>
<dbReference type="PANTHER" id="PTHR21180:SF32">
    <property type="entry name" value="ENDONUCLEASE_EXONUCLEASE_PHOSPHATASE FAMILY DOMAIN-CONTAINING PROTEIN 1"/>
    <property type="match status" value="1"/>
</dbReference>
<dbReference type="InterPro" id="IPR010994">
    <property type="entry name" value="RuvA_2-like"/>
</dbReference>
<comment type="caution">
    <text evidence="2">The sequence shown here is derived from an EMBL/GenBank/DDBJ whole genome shotgun (WGS) entry which is preliminary data.</text>
</comment>
<dbReference type="SUPFAM" id="SSF47781">
    <property type="entry name" value="RuvA domain 2-like"/>
    <property type="match status" value="1"/>
</dbReference>
<dbReference type="Gene3D" id="1.10.150.280">
    <property type="entry name" value="AF1531-like domain"/>
    <property type="match status" value="1"/>
</dbReference>
<keyword evidence="1" id="KW-0732">Signal</keyword>
<name>A0A2T0XK08_9BURK</name>
<accession>A0A2T0XK08</accession>
<dbReference type="RefSeq" id="WP_259673403.1">
    <property type="nucleotide sequence ID" value="NZ_PVTV01000011.1"/>
</dbReference>
<evidence type="ECO:0000256" key="1">
    <source>
        <dbReference type="SAM" id="SignalP"/>
    </source>
</evidence>
<reference evidence="2 3" key="1">
    <citation type="submission" date="2018-03" db="EMBL/GenBank/DDBJ databases">
        <title>Genomic Encyclopedia of Type Strains, Phase III (KMG-III): the genomes of soil and plant-associated and newly described type strains.</title>
        <authorList>
            <person name="Whitman W."/>
        </authorList>
    </citation>
    <scope>NUCLEOTIDE SEQUENCE [LARGE SCALE GENOMIC DNA]</scope>
    <source>
        <strain evidence="2 3">MWH-P2sevCIIIb</strain>
    </source>
</reference>
<evidence type="ECO:0000313" key="3">
    <source>
        <dbReference type="Proteomes" id="UP000238308"/>
    </source>
</evidence>
<proteinExistence type="predicted"/>
<dbReference type="Proteomes" id="UP000238308">
    <property type="component" value="Unassembled WGS sequence"/>
</dbReference>
<dbReference type="InterPro" id="IPR051675">
    <property type="entry name" value="Endo/Exo/Phosphatase_dom_1"/>
</dbReference>
<feature type="signal peptide" evidence="1">
    <location>
        <begin position="1"/>
        <end position="47"/>
    </location>
</feature>
<dbReference type="EMBL" id="PVTV01000011">
    <property type="protein sequence ID" value="PRY99299.1"/>
    <property type="molecule type" value="Genomic_DNA"/>
</dbReference>
<dbReference type="AlphaFoldDB" id="A0A2T0XK08"/>
<dbReference type="Pfam" id="PF12836">
    <property type="entry name" value="HHH_3"/>
    <property type="match status" value="1"/>
</dbReference>
<feature type="chain" id="PRO_5015748506" evidence="1">
    <location>
        <begin position="48"/>
        <end position="155"/>
    </location>
</feature>
<dbReference type="PANTHER" id="PTHR21180">
    <property type="entry name" value="ENDONUCLEASE/EXONUCLEASE/PHOSPHATASE FAMILY DOMAIN-CONTAINING PROTEIN 1"/>
    <property type="match status" value="1"/>
</dbReference>